<evidence type="ECO:0000313" key="1">
    <source>
        <dbReference type="Proteomes" id="UP000887577"/>
    </source>
</evidence>
<reference evidence="2" key="1">
    <citation type="submission" date="2022-11" db="UniProtKB">
        <authorList>
            <consortium name="WormBaseParasite"/>
        </authorList>
    </citation>
    <scope>IDENTIFICATION</scope>
</reference>
<dbReference type="AlphaFoldDB" id="A0A914YA06"/>
<keyword evidence="1" id="KW-1185">Reference proteome</keyword>
<evidence type="ECO:0000313" key="2">
    <source>
        <dbReference type="WBParaSite" id="PSU_v2.g16111.t1"/>
    </source>
</evidence>
<proteinExistence type="predicted"/>
<dbReference type="Proteomes" id="UP000887577">
    <property type="component" value="Unplaced"/>
</dbReference>
<organism evidence="1 2">
    <name type="scientific">Panagrolaimus superbus</name>
    <dbReference type="NCBI Taxonomy" id="310955"/>
    <lineage>
        <taxon>Eukaryota</taxon>
        <taxon>Metazoa</taxon>
        <taxon>Ecdysozoa</taxon>
        <taxon>Nematoda</taxon>
        <taxon>Chromadorea</taxon>
        <taxon>Rhabditida</taxon>
        <taxon>Tylenchina</taxon>
        <taxon>Panagrolaimomorpha</taxon>
        <taxon>Panagrolaimoidea</taxon>
        <taxon>Panagrolaimidae</taxon>
        <taxon>Panagrolaimus</taxon>
    </lineage>
</organism>
<protein>
    <submittedName>
        <fullName evidence="2">Uncharacterized protein</fullName>
    </submittedName>
</protein>
<sequence>MAEADDIEFVKHNIEHKLGNNLTNKKLWQLYIDYLRTVDRNAMLHVYSKYCRYFLEDTKMKEEYQRETEQNDTVFVTWKNPFNFEAVPPVIIGLDDDVKRPIEKSWCHEIESFKRFKPLECPRIDFNIAIQDWLLPSPIIRYIIDFANPTVYQKLQQSCKYFFFKKPIHYCYRFLFTDFNVQYVQFVETSAECSSSSISTFNHKSLYITTVLNFYDRMSETSLSEVIRDKIYQCDARYIHICDQKISEKEFKFMVGHGNVEKIELWNCEIKKIDEAVMMMEEILGMLPNIRSIILQNHMLLANNTLSKLQFLNKILKFYISFQSNLDPNDFCAFIKTNAAPYSKFEVSFHSTFDEAIATNIVEAVETLKKQWKPVDEVPFIFVDKSQLL</sequence>
<dbReference type="WBParaSite" id="PSU_v2.g16111.t1">
    <property type="protein sequence ID" value="PSU_v2.g16111.t1"/>
    <property type="gene ID" value="PSU_v2.g16111"/>
</dbReference>
<accession>A0A914YA06</accession>
<name>A0A914YA06_9BILA</name>